<dbReference type="Gene3D" id="2.170.300.10">
    <property type="entry name" value="Tie2 ligand-binding domain superfamily"/>
    <property type="match status" value="3"/>
</dbReference>
<dbReference type="GO" id="GO:0007165">
    <property type="term" value="P:signal transduction"/>
    <property type="evidence" value="ECO:0000318"/>
    <property type="project" value="GO_Central"/>
</dbReference>
<dbReference type="PANTHER" id="PTHR19134:SF555">
    <property type="entry name" value="RECEPTOR-TYPE TYROSINE-PROTEIN PHOSPHATASE DELTA-LIKE ISOFORM X1"/>
    <property type="match status" value="1"/>
</dbReference>
<evidence type="ECO:0000256" key="14">
    <source>
        <dbReference type="SAM" id="Phobius"/>
    </source>
</evidence>
<dbReference type="GO" id="GO:0004725">
    <property type="term" value="F:protein tyrosine phosphatase activity"/>
    <property type="evidence" value="ECO:0000318"/>
    <property type="project" value="GO_Central"/>
</dbReference>
<dbReference type="InterPro" id="IPR050348">
    <property type="entry name" value="Protein-Tyr_Phosphatase"/>
</dbReference>
<keyword evidence="5" id="KW-0677">Repeat</keyword>
<feature type="transmembrane region" description="Helical" evidence="14">
    <location>
        <begin position="12"/>
        <end position="33"/>
    </location>
</feature>
<keyword evidence="7" id="KW-0904">Protein phosphatase</keyword>
<dbReference type="InterPro" id="IPR036116">
    <property type="entry name" value="FN3_sf"/>
</dbReference>
<sequence>MELFGGIGVQQLRRVLGVLGLVFCMTTAVTGVVDVTIVSKYQFFDESADTWLYCYYTGSLLKQSNYQFGVEVDTGEGTGFSSRRSTGWPTGRWNVRIWADSGDFRVGAFFCRVRTPDNSQTEKAITFKMKSQADVWPVTFTVTANTGDPVTLQMVQKSGRNGTLVWRKGGVGGTVLTGQNGLNLTIASVQSSDEGIYECYYQGDTDRKQGIMRLIVRDCAENKWGPPSCTDDCPVCYNGGVCDDNTGKCVCPPGFHGQNCESACENNQIGTSCTRECDGGDCTGQLLCVMDPYGCSCAPGLMGIECNTGCPDGMYGAGCTQTCHCADGGSVCDVMTGVCSSGGCEAGWKGSNCQTVCTSGEFGPDCAFTCHCADGDSVCDVMTGVCSSGGCEAGWEGSNCQTECTAGEFGPDCSRTCHCADGGSVCDVMTGVCSSGGCEAGWKGNNCQTVCTPGEFGPGCTDTCHCASGGSVCDVMTGVCSSGGCEAGWKGSNCQTACTSGEFGPGCTGTCHCADGDSVCDIRTGVCSSGGCEAGWKGNNCQTECDDGFYGNDCLETCGNCTAGTVCEKTNGSCPGLPATVSDDPESVTLVVENEATFNCTGRGVPRPTVVWHHGNNVITSRDQIRIDVTDGGLVGEQHVIHSTLTITSARRQDNGQYVCISSNAAGNDTSQEATLVVQERPDDVTVNVTAVNSTSLHVTWTVGVTGNLDIIDSQVRHKRRDTEDWGDWESTGVSDENGDVYIHNLRPAFEYDFQVRVNNSLGWSDGDGGMGATDEAPPGPPRDLQATPSSHSSVHLTWEPPVEPNGEIINYTVQYGPSDSCNETEFLHQVTTSNDSTTTVIGDLVPYTNYTFRVRGATSAGGGDFSHCNITRTLEYYPAAPVIQTFTDQHDCNCQSPNIARPVQLHVAWRRPDHIHGQLQAYRVSLYNRTGGEPFYQENVTSGLQQENLTAAVTSSHLQPANNYSVTISAINTFYHGDESHPYEVRTSDGCPDAPTVTWMADSECGVKWTGPTETRGRLTGYNVTYTDTPLHDPDVSEPRVSFDTTGLNQHQWSKSLDDLPANSRVRVTVRAVTCAAGDKGEEFTCNVTRFEKPPPIVLPTGPTPNATVTSFPMVLPMVSERNGPVRCCQIIVITMKEDESLADLETRVGEPDVMLTEDAPADGKTQPYVALSLSKEQYKSTKEVQIGEGGPCGHEWCCERSELDDPSLAKNPGNVKLRSGVTYTAAVRCYMDSGSRRRKRNTEGSFTTSGYIKPVRTEQRVPVEQAIMPMVLGAIAGVCVVGLVAVAIFFYRRRAASKKDAPDIGLSDLARIRNKREDENEEELQGAVGPAAGHVEEVIVKPQKRRSGKKPKSPNFREPIPLPDLEAEFDRRTANDNQIFAEEYSALPGTLGKEQAEAYHSDFNTTKNRFKNIITYDSGRVKLTPIPGVAGSDYISASYMDGYNAPRKYIAAQGPLPNTVDDFWRMIWDTKAKNIVMVTNLKENNKQKCTQYWPDSGKKIYGDIDVTLVDAIPMVDHVTRIFMVGKEGAPAKREVTQFHFLGWPDFGLPRSPMGLLKFRRAVVTKVAPKDIPIVVHCSAGVGRTGTFITVDAMLEMMQAEEKVDVFGFVSRMRENRSTMVQTKAQYVFIYRALLEQHLYGDTEVEVANIQHYMHKLRTEKPGADKTGFEIEFGNLTRLPVDRANMRAGNLPENISKNRVLMILPYDTSRVFLQHKAGVKGSDYINASFIDGYREKDVYIATQGPLDRTVEDFWRMVWEWNSCSIVMLTELKEKARNKCTLYWPETGQKTFGEVVVSAQGVDSFGDYDLRTFTITHAKEGKSRTVQQFHFHGWPEVGIPDNAAGMIDLIGQVQKQQQQSGNGPITVHCSSGSGRTGTFCAISTVLERVKAEGICDVFQVVKALRQQRPHMVQTLDQYQFCYQAVVEYLDSFDHYANFR</sequence>
<dbReference type="Pfam" id="PF00041">
    <property type="entry name" value="fn3"/>
    <property type="match status" value="3"/>
</dbReference>
<dbReference type="GO" id="GO:0016020">
    <property type="term" value="C:membrane"/>
    <property type="evidence" value="ECO:0007669"/>
    <property type="project" value="UniProtKB-SubCell"/>
</dbReference>
<dbReference type="InterPro" id="IPR013098">
    <property type="entry name" value="Ig_I-set"/>
</dbReference>
<dbReference type="PROSITE" id="PS50056">
    <property type="entry name" value="TYR_PHOSPHATASE_2"/>
    <property type="match status" value="2"/>
</dbReference>
<dbReference type="OrthoDB" id="6144703at2759"/>
<dbReference type="PRINTS" id="PR00700">
    <property type="entry name" value="PRTYPHPHTASE"/>
</dbReference>
<dbReference type="FunFam" id="3.90.190.10:FF:000088">
    <property type="entry name" value="Receptor protein-tyrosine phosphatase LAR"/>
    <property type="match status" value="1"/>
</dbReference>
<evidence type="ECO:0000256" key="9">
    <source>
        <dbReference type="ARBA" id="ARBA00023170"/>
    </source>
</evidence>
<feature type="domain" description="Fibronectin type-III" evidence="19">
    <location>
        <begin position="891"/>
        <end position="991"/>
    </location>
</feature>
<name>A0A9J7NBS3_BRAFL</name>
<dbReference type="SMART" id="SM00060">
    <property type="entry name" value="FN3"/>
    <property type="match status" value="4"/>
</dbReference>
<feature type="domain" description="Fibronectin type-III" evidence="19">
    <location>
        <begin position="992"/>
        <end position="1097"/>
    </location>
</feature>
<comment type="similarity">
    <text evidence="2">Belongs to the protein-tyrosine phosphatase family. Receptor class 2A subfamily.</text>
</comment>
<dbReference type="Gene3D" id="3.90.190.10">
    <property type="entry name" value="Protein tyrosine phosphatase superfamily"/>
    <property type="match status" value="2"/>
</dbReference>
<comment type="caution">
    <text evidence="12">Lacks conserved residue(s) required for the propagation of feature annotation.</text>
</comment>
<feature type="domain" description="Fibronectin type-III" evidence="19">
    <location>
        <begin position="781"/>
        <end position="877"/>
    </location>
</feature>
<dbReference type="InterPro" id="IPR003599">
    <property type="entry name" value="Ig_sub"/>
</dbReference>
<dbReference type="InterPro" id="IPR013783">
    <property type="entry name" value="Ig-like_fold"/>
</dbReference>
<dbReference type="RefSeq" id="XP_035698601.1">
    <property type="nucleotide sequence ID" value="XM_035842708.1"/>
</dbReference>
<evidence type="ECO:0000256" key="2">
    <source>
        <dbReference type="ARBA" id="ARBA00010504"/>
    </source>
</evidence>
<dbReference type="OMA" id="HEWCCER"/>
<evidence type="ECO:0000256" key="5">
    <source>
        <dbReference type="ARBA" id="ARBA00022737"/>
    </source>
</evidence>
<feature type="domain" description="Tyrosine-protein phosphatase" evidence="16">
    <location>
        <begin position="1670"/>
        <end position="1928"/>
    </location>
</feature>
<dbReference type="CDD" id="cd00063">
    <property type="entry name" value="FN3"/>
    <property type="match status" value="4"/>
</dbReference>
<evidence type="ECO:0000256" key="7">
    <source>
        <dbReference type="ARBA" id="ARBA00022912"/>
    </source>
</evidence>
<feature type="disulfide bond" evidence="12">
    <location>
        <begin position="251"/>
        <end position="260"/>
    </location>
</feature>
<dbReference type="PROSITE" id="PS00383">
    <property type="entry name" value="TYR_PHOSPHATASE_1"/>
    <property type="match status" value="2"/>
</dbReference>
<dbReference type="InterPro" id="IPR003598">
    <property type="entry name" value="Ig_sub2"/>
</dbReference>
<keyword evidence="14" id="KW-1133">Transmembrane helix</keyword>
<dbReference type="SUPFAM" id="SSF52799">
    <property type="entry name" value="(Phosphotyrosine protein) phosphatases II"/>
    <property type="match status" value="2"/>
</dbReference>
<evidence type="ECO:0000259" key="19">
    <source>
        <dbReference type="PROSITE" id="PS50853"/>
    </source>
</evidence>
<dbReference type="InterPro" id="IPR000387">
    <property type="entry name" value="Tyr_Pase_dom"/>
</dbReference>
<dbReference type="Pfam" id="PF07679">
    <property type="entry name" value="I-set"/>
    <property type="match status" value="1"/>
</dbReference>
<dbReference type="PROSITE" id="PS50055">
    <property type="entry name" value="TYR_PHOSPHATASE_PTP"/>
    <property type="match status" value="2"/>
</dbReference>
<feature type="transmembrane region" description="Helical" evidence="14">
    <location>
        <begin position="1268"/>
        <end position="1293"/>
    </location>
</feature>
<dbReference type="PROSITE" id="PS50026">
    <property type="entry name" value="EGF_3"/>
    <property type="match status" value="1"/>
</dbReference>
<feature type="domain" description="Tyrosine-protein phosphatase" evidence="16">
    <location>
        <begin position="1382"/>
        <end position="1638"/>
    </location>
</feature>
<proteinExistence type="inferred from homology"/>
<evidence type="ECO:0000259" key="17">
    <source>
        <dbReference type="PROSITE" id="PS50056"/>
    </source>
</evidence>
<evidence type="ECO:0000259" key="15">
    <source>
        <dbReference type="PROSITE" id="PS50026"/>
    </source>
</evidence>
<feature type="domain" description="Ig-like" evidence="18">
    <location>
        <begin position="137"/>
        <end position="199"/>
    </location>
</feature>
<dbReference type="SMART" id="SM00409">
    <property type="entry name" value="IG"/>
    <property type="match status" value="2"/>
</dbReference>
<dbReference type="SUPFAM" id="SSF48726">
    <property type="entry name" value="Immunoglobulin"/>
    <property type="match status" value="2"/>
</dbReference>
<dbReference type="GeneID" id="118431467"/>
<keyword evidence="9" id="KW-0675">Receptor</keyword>
<dbReference type="EC" id="3.1.3.48" evidence="3"/>
<feature type="domain" description="Fibronectin type-III" evidence="19">
    <location>
        <begin position="681"/>
        <end position="780"/>
    </location>
</feature>
<protein>
    <recommendedName>
        <fullName evidence="3">protein-tyrosine-phosphatase</fullName>
        <ecNumber evidence="3">3.1.3.48</ecNumber>
    </recommendedName>
</protein>
<dbReference type="FunFam" id="2.170.300.10:FF:000003">
    <property type="entry name" value="tyrosine-protein kinase receptor Tie-1 isoform X1"/>
    <property type="match status" value="1"/>
</dbReference>
<feature type="compositionally biased region" description="Basic residues" evidence="13">
    <location>
        <begin position="1344"/>
        <end position="1354"/>
    </location>
</feature>
<feature type="region of interest" description="Disordered" evidence="13">
    <location>
        <begin position="1343"/>
        <end position="1364"/>
    </location>
</feature>
<comment type="subcellular location">
    <subcellularLocation>
        <location evidence="1">Membrane</location>
        <topology evidence="1">Single-pass membrane protein</topology>
    </subcellularLocation>
</comment>
<accession>A0A9J7NBS3</accession>
<dbReference type="Gene3D" id="2.60.40.10">
    <property type="entry name" value="Immunoglobulins"/>
    <property type="match status" value="6"/>
</dbReference>
<organism evidence="20 21">
    <name type="scientific">Branchiostoma floridae</name>
    <name type="common">Florida lancelet</name>
    <name type="synonym">Amphioxus</name>
    <dbReference type="NCBI Taxonomy" id="7739"/>
    <lineage>
        <taxon>Eukaryota</taxon>
        <taxon>Metazoa</taxon>
        <taxon>Chordata</taxon>
        <taxon>Cephalochordata</taxon>
        <taxon>Leptocardii</taxon>
        <taxon>Amphioxiformes</taxon>
        <taxon>Branchiostomatidae</taxon>
        <taxon>Branchiostoma</taxon>
    </lineage>
</organism>
<dbReference type="PRINTS" id="PR00014">
    <property type="entry name" value="FNTYPEIII"/>
</dbReference>
<evidence type="ECO:0000256" key="1">
    <source>
        <dbReference type="ARBA" id="ARBA00004167"/>
    </source>
</evidence>
<evidence type="ECO:0000256" key="8">
    <source>
        <dbReference type="ARBA" id="ARBA00023136"/>
    </source>
</evidence>
<dbReference type="Proteomes" id="UP000001554">
    <property type="component" value="Chromosome 15"/>
</dbReference>
<dbReference type="InterPro" id="IPR007110">
    <property type="entry name" value="Ig-like_dom"/>
</dbReference>
<keyword evidence="20" id="KW-1185">Reference proteome</keyword>
<dbReference type="InterPro" id="IPR029021">
    <property type="entry name" value="Prot-tyrosine_phosphatase-like"/>
</dbReference>
<evidence type="ECO:0000256" key="11">
    <source>
        <dbReference type="ARBA" id="ARBA00051722"/>
    </source>
</evidence>
<dbReference type="PROSITE" id="PS00022">
    <property type="entry name" value="EGF_1"/>
    <property type="match status" value="2"/>
</dbReference>
<dbReference type="InterPro" id="IPR036179">
    <property type="entry name" value="Ig-like_dom_sf"/>
</dbReference>
<feature type="domain" description="Tyrosine specific protein phosphatases" evidence="17">
    <location>
        <begin position="1555"/>
        <end position="1629"/>
    </location>
</feature>
<dbReference type="InterPro" id="IPR000242">
    <property type="entry name" value="PTP_cat"/>
</dbReference>
<evidence type="ECO:0000256" key="4">
    <source>
        <dbReference type="ARBA" id="ARBA00022729"/>
    </source>
</evidence>
<evidence type="ECO:0000256" key="3">
    <source>
        <dbReference type="ARBA" id="ARBA00013064"/>
    </source>
</evidence>
<keyword evidence="4" id="KW-0732">Signal</keyword>
<dbReference type="Pfam" id="PF00102">
    <property type="entry name" value="Y_phosphatase"/>
    <property type="match status" value="2"/>
</dbReference>
<dbReference type="SUPFAM" id="SSF49265">
    <property type="entry name" value="Fibronectin type III"/>
    <property type="match status" value="2"/>
</dbReference>
<evidence type="ECO:0000259" key="18">
    <source>
        <dbReference type="PROSITE" id="PS50835"/>
    </source>
</evidence>
<evidence type="ECO:0000256" key="13">
    <source>
        <dbReference type="SAM" id="MobiDB-lite"/>
    </source>
</evidence>
<feature type="domain" description="EGF-like" evidence="15">
    <location>
        <begin position="230"/>
        <end position="261"/>
    </location>
</feature>
<evidence type="ECO:0000259" key="16">
    <source>
        <dbReference type="PROSITE" id="PS50055"/>
    </source>
</evidence>
<dbReference type="SMART" id="SM00181">
    <property type="entry name" value="EGF"/>
    <property type="match status" value="6"/>
</dbReference>
<evidence type="ECO:0000313" key="21">
    <source>
        <dbReference type="RefSeq" id="XP_035698601.1"/>
    </source>
</evidence>
<evidence type="ECO:0000256" key="6">
    <source>
        <dbReference type="ARBA" id="ARBA00022801"/>
    </source>
</evidence>
<feature type="region of interest" description="Disordered" evidence="13">
    <location>
        <begin position="765"/>
        <end position="802"/>
    </location>
</feature>
<dbReference type="InterPro" id="IPR003961">
    <property type="entry name" value="FN3_dom"/>
</dbReference>
<feature type="compositionally biased region" description="Polar residues" evidence="13">
    <location>
        <begin position="787"/>
        <end position="796"/>
    </location>
</feature>
<dbReference type="InterPro" id="IPR000742">
    <property type="entry name" value="EGF"/>
</dbReference>
<evidence type="ECO:0000256" key="10">
    <source>
        <dbReference type="ARBA" id="ARBA00023319"/>
    </source>
</evidence>
<keyword evidence="10" id="KW-0393">Immunoglobulin domain</keyword>
<evidence type="ECO:0000256" key="12">
    <source>
        <dbReference type="PROSITE-ProRule" id="PRU00076"/>
    </source>
</evidence>
<dbReference type="PANTHER" id="PTHR19134">
    <property type="entry name" value="RECEPTOR-TYPE TYROSINE-PROTEIN PHOSPHATASE"/>
    <property type="match status" value="1"/>
</dbReference>
<keyword evidence="8 14" id="KW-0472">Membrane</keyword>
<dbReference type="KEGG" id="bfo:118431467"/>
<dbReference type="SMART" id="SM00194">
    <property type="entry name" value="PTPc"/>
    <property type="match status" value="2"/>
</dbReference>
<evidence type="ECO:0000313" key="20">
    <source>
        <dbReference type="Proteomes" id="UP000001554"/>
    </source>
</evidence>
<dbReference type="PROSITE" id="PS50835">
    <property type="entry name" value="IG_LIKE"/>
    <property type="match status" value="2"/>
</dbReference>
<keyword evidence="14" id="KW-0812">Transmembrane</keyword>
<dbReference type="SMART" id="SM00408">
    <property type="entry name" value="IGc2"/>
    <property type="match status" value="2"/>
</dbReference>
<reference evidence="21" key="2">
    <citation type="submission" date="2025-08" db="UniProtKB">
        <authorList>
            <consortium name="RefSeq"/>
        </authorList>
    </citation>
    <scope>IDENTIFICATION</scope>
    <source>
        <strain evidence="21">S238N-H82</strain>
        <tissue evidence="21">Testes</tissue>
    </source>
</reference>
<dbReference type="CDD" id="cd00054">
    <property type="entry name" value="EGF_CA"/>
    <property type="match status" value="1"/>
</dbReference>
<dbReference type="InterPro" id="IPR016130">
    <property type="entry name" value="Tyr_Pase_AS"/>
</dbReference>
<dbReference type="SMART" id="SM00404">
    <property type="entry name" value="PTPc_motif"/>
    <property type="match status" value="2"/>
</dbReference>
<keyword evidence="12" id="KW-0245">EGF-like domain</keyword>
<reference evidence="20" key="1">
    <citation type="journal article" date="2020" name="Nat. Ecol. Evol.">
        <title>Deeply conserved synteny resolves early events in vertebrate evolution.</title>
        <authorList>
            <person name="Simakov O."/>
            <person name="Marletaz F."/>
            <person name="Yue J.X."/>
            <person name="O'Connell B."/>
            <person name="Jenkins J."/>
            <person name="Brandt A."/>
            <person name="Calef R."/>
            <person name="Tung C.H."/>
            <person name="Huang T.K."/>
            <person name="Schmutz J."/>
            <person name="Satoh N."/>
            <person name="Yu J.K."/>
            <person name="Putnam N.H."/>
            <person name="Green R.E."/>
            <person name="Rokhsar D.S."/>
        </authorList>
    </citation>
    <scope>NUCLEOTIDE SEQUENCE [LARGE SCALE GENOMIC DNA]</scope>
    <source>
        <strain evidence="20">S238N-H82</strain>
    </source>
</reference>
<feature type="domain" description="Ig-like" evidence="18">
    <location>
        <begin position="578"/>
        <end position="677"/>
    </location>
</feature>
<dbReference type="PROSITE" id="PS50853">
    <property type="entry name" value="FN3"/>
    <property type="match status" value="4"/>
</dbReference>
<dbReference type="FunFam" id="3.90.190.10:FF:000021">
    <property type="entry name" value="Receptor-type tyrosine-protein phosphatase alpha"/>
    <property type="match status" value="1"/>
</dbReference>
<dbReference type="InterPro" id="IPR003595">
    <property type="entry name" value="Tyr_Pase_cat"/>
</dbReference>
<keyword evidence="12" id="KW-1015">Disulfide bond</keyword>
<comment type="catalytic activity">
    <reaction evidence="11">
        <text>O-phospho-L-tyrosyl-[protein] + H2O = L-tyrosyl-[protein] + phosphate</text>
        <dbReference type="Rhea" id="RHEA:10684"/>
        <dbReference type="Rhea" id="RHEA-COMP:10136"/>
        <dbReference type="Rhea" id="RHEA-COMP:20101"/>
        <dbReference type="ChEBI" id="CHEBI:15377"/>
        <dbReference type="ChEBI" id="CHEBI:43474"/>
        <dbReference type="ChEBI" id="CHEBI:46858"/>
        <dbReference type="ChEBI" id="CHEBI:61978"/>
        <dbReference type="EC" id="3.1.3.48"/>
    </reaction>
</comment>
<feature type="domain" description="Tyrosine specific protein phosphatases" evidence="17">
    <location>
        <begin position="1844"/>
        <end position="1919"/>
    </location>
</feature>
<gene>
    <name evidence="21" type="primary">LOC118431467</name>
</gene>
<keyword evidence="6" id="KW-0378">Hydrolase</keyword>